<feature type="transmembrane region" description="Helical" evidence="1">
    <location>
        <begin position="12"/>
        <end position="38"/>
    </location>
</feature>
<proteinExistence type="predicted"/>
<reference evidence="2 3" key="1">
    <citation type="submission" date="2023-07" db="EMBL/GenBank/DDBJ databases">
        <title>Sequencing the genomes of 1000 actinobacteria strains.</title>
        <authorList>
            <person name="Klenk H.-P."/>
        </authorList>
    </citation>
    <scope>NUCLEOTIDE SEQUENCE [LARGE SCALE GENOMIC DNA]</scope>
    <source>
        <strain evidence="2 3">DSM 44388</strain>
    </source>
</reference>
<dbReference type="Proteomes" id="UP001235712">
    <property type="component" value="Unassembled WGS sequence"/>
</dbReference>
<evidence type="ECO:0000313" key="3">
    <source>
        <dbReference type="Proteomes" id="UP001235712"/>
    </source>
</evidence>
<keyword evidence="1" id="KW-0812">Transmembrane</keyword>
<sequence length="40" mass="4522">MDADPRSREPRFFRGLVLGLLISAPIWAVAIIGAYYTWKA</sequence>
<keyword evidence="3" id="KW-1185">Reference proteome</keyword>
<gene>
    <name evidence="2" type="ORF">J2S57_005216</name>
</gene>
<comment type="caution">
    <text evidence="2">The sequence shown here is derived from an EMBL/GenBank/DDBJ whole genome shotgun (WGS) entry which is preliminary data.</text>
</comment>
<keyword evidence="1" id="KW-0472">Membrane</keyword>
<dbReference type="EMBL" id="JAUSQZ010000001">
    <property type="protein sequence ID" value="MDP9829467.1"/>
    <property type="molecule type" value="Genomic_DNA"/>
</dbReference>
<accession>A0ABT9P9U0</accession>
<name>A0ABT9P9U0_9ACTN</name>
<evidence type="ECO:0000256" key="1">
    <source>
        <dbReference type="SAM" id="Phobius"/>
    </source>
</evidence>
<evidence type="ECO:0000313" key="2">
    <source>
        <dbReference type="EMBL" id="MDP9829467.1"/>
    </source>
</evidence>
<protein>
    <submittedName>
        <fullName evidence="2">Uncharacterized protein</fullName>
    </submittedName>
</protein>
<organism evidence="2 3">
    <name type="scientific">Kineosporia succinea</name>
    <dbReference type="NCBI Taxonomy" id="84632"/>
    <lineage>
        <taxon>Bacteria</taxon>
        <taxon>Bacillati</taxon>
        <taxon>Actinomycetota</taxon>
        <taxon>Actinomycetes</taxon>
        <taxon>Kineosporiales</taxon>
        <taxon>Kineosporiaceae</taxon>
        <taxon>Kineosporia</taxon>
    </lineage>
</organism>
<keyword evidence="1" id="KW-1133">Transmembrane helix</keyword>